<comment type="cofactor">
    <cofactor evidence="9">
        <name>Zn(2+)</name>
        <dbReference type="ChEBI" id="CHEBI:29105"/>
    </cofactor>
    <text evidence="9">Binds 1 zinc ion.</text>
</comment>
<evidence type="ECO:0000256" key="9">
    <source>
        <dbReference type="HAMAP-Rule" id="MF_00009"/>
    </source>
</evidence>
<comment type="function">
    <text evidence="9">Single strand-specific metallo-endoribonuclease involved in late-stage 70S ribosome quality control and in maturation of the 3' terminus of the 16S rRNA.</text>
</comment>
<comment type="subcellular location">
    <subcellularLocation>
        <location evidence="9">Cytoplasm</location>
    </subcellularLocation>
</comment>
<sequence>MIIICSDEKVLDENVEEVFTRAAETVFEEEGLDLEDIEISVSFVSPEEIKALNLEYRGIDSITDVLSFPMFEDEEDICAGEGEVLLGDVVICPERAESQAFEYGHSNKRELTYLFVHSVLHLLGYDHMEEEEKKQMREKEEKVMTALDLTRQ</sequence>
<accession>A0A9D1HDX9</accession>
<feature type="binding site" evidence="9">
    <location>
        <position position="121"/>
    </location>
    <ligand>
        <name>Zn(2+)</name>
        <dbReference type="ChEBI" id="CHEBI:29105"/>
        <note>catalytic</note>
    </ligand>
</feature>
<evidence type="ECO:0000313" key="11">
    <source>
        <dbReference type="Proteomes" id="UP000824159"/>
    </source>
</evidence>
<gene>
    <name evidence="9 10" type="primary">ybeY</name>
    <name evidence="10" type="ORF">IAD12_02780</name>
</gene>
<evidence type="ECO:0000256" key="3">
    <source>
        <dbReference type="ARBA" id="ARBA00022552"/>
    </source>
</evidence>
<dbReference type="InterPro" id="IPR020549">
    <property type="entry name" value="YbeY_CS"/>
</dbReference>
<organism evidence="10 11">
    <name type="scientific">Candidatus Allocopromorpha excrementavium</name>
    <dbReference type="NCBI Taxonomy" id="2840741"/>
    <lineage>
        <taxon>Bacteria</taxon>
        <taxon>Bacillati</taxon>
        <taxon>Bacillota</taxon>
        <taxon>Clostridia</taxon>
        <taxon>Eubacteriales</taxon>
        <taxon>Eubacteriaceae</taxon>
        <taxon>Eubacteriaceae incertae sedis</taxon>
        <taxon>Candidatus Allocopromorpha</taxon>
    </lineage>
</organism>
<dbReference type="AlphaFoldDB" id="A0A9D1HDX9"/>
<dbReference type="GO" id="GO:0004521">
    <property type="term" value="F:RNA endonuclease activity"/>
    <property type="evidence" value="ECO:0007669"/>
    <property type="project" value="UniProtKB-UniRule"/>
</dbReference>
<dbReference type="GO" id="GO:0005737">
    <property type="term" value="C:cytoplasm"/>
    <property type="evidence" value="ECO:0007669"/>
    <property type="project" value="UniProtKB-SubCell"/>
</dbReference>
<dbReference type="InterPro" id="IPR002036">
    <property type="entry name" value="YbeY"/>
</dbReference>
<dbReference type="NCBIfam" id="TIGR00043">
    <property type="entry name" value="rRNA maturation RNase YbeY"/>
    <property type="match status" value="1"/>
</dbReference>
<proteinExistence type="inferred from homology"/>
<name>A0A9D1HDX9_9FIRM</name>
<keyword evidence="2 9" id="KW-0690">Ribosome biogenesis</keyword>
<dbReference type="PROSITE" id="PS01306">
    <property type="entry name" value="UPF0054"/>
    <property type="match status" value="1"/>
</dbReference>
<evidence type="ECO:0000256" key="6">
    <source>
        <dbReference type="ARBA" id="ARBA00022759"/>
    </source>
</evidence>
<dbReference type="SUPFAM" id="SSF55486">
    <property type="entry name" value="Metalloproteases ('zincins'), catalytic domain"/>
    <property type="match status" value="1"/>
</dbReference>
<evidence type="ECO:0000256" key="2">
    <source>
        <dbReference type="ARBA" id="ARBA00022517"/>
    </source>
</evidence>
<keyword evidence="3 9" id="KW-0698">rRNA processing</keyword>
<protein>
    <recommendedName>
        <fullName evidence="9">Endoribonuclease YbeY</fullName>
        <ecNumber evidence="9">3.1.-.-</ecNumber>
    </recommendedName>
</protein>
<dbReference type="Proteomes" id="UP000824159">
    <property type="component" value="Unassembled WGS sequence"/>
</dbReference>
<dbReference type="PANTHER" id="PTHR46986">
    <property type="entry name" value="ENDORIBONUCLEASE YBEY, CHLOROPLASTIC"/>
    <property type="match status" value="1"/>
</dbReference>
<evidence type="ECO:0000256" key="5">
    <source>
        <dbReference type="ARBA" id="ARBA00022723"/>
    </source>
</evidence>
<evidence type="ECO:0000313" key="10">
    <source>
        <dbReference type="EMBL" id="HIT99162.1"/>
    </source>
</evidence>
<evidence type="ECO:0000256" key="4">
    <source>
        <dbReference type="ARBA" id="ARBA00022722"/>
    </source>
</evidence>
<feature type="binding site" evidence="9">
    <location>
        <position position="117"/>
    </location>
    <ligand>
        <name>Zn(2+)</name>
        <dbReference type="ChEBI" id="CHEBI:29105"/>
        <note>catalytic</note>
    </ligand>
</feature>
<dbReference type="HAMAP" id="MF_00009">
    <property type="entry name" value="Endoribonucl_YbeY"/>
    <property type="match status" value="1"/>
</dbReference>
<dbReference type="PANTHER" id="PTHR46986:SF1">
    <property type="entry name" value="ENDORIBONUCLEASE YBEY, CHLOROPLASTIC"/>
    <property type="match status" value="1"/>
</dbReference>
<keyword evidence="7 9" id="KW-0378">Hydrolase</keyword>
<dbReference type="Gene3D" id="3.40.390.30">
    <property type="entry name" value="Metalloproteases ('zincins'), catalytic domain"/>
    <property type="match status" value="1"/>
</dbReference>
<dbReference type="EC" id="3.1.-.-" evidence="9"/>
<dbReference type="GO" id="GO:0008270">
    <property type="term" value="F:zinc ion binding"/>
    <property type="evidence" value="ECO:0007669"/>
    <property type="project" value="UniProtKB-UniRule"/>
</dbReference>
<dbReference type="InterPro" id="IPR023091">
    <property type="entry name" value="MetalPrtase_cat_dom_sf_prd"/>
</dbReference>
<dbReference type="Pfam" id="PF02130">
    <property type="entry name" value="YbeY"/>
    <property type="match status" value="1"/>
</dbReference>
<reference evidence="10" key="2">
    <citation type="journal article" date="2021" name="PeerJ">
        <title>Extensive microbial diversity within the chicken gut microbiome revealed by metagenomics and culture.</title>
        <authorList>
            <person name="Gilroy R."/>
            <person name="Ravi A."/>
            <person name="Getino M."/>
            <person name="Pursley I."/>
            <person name="Horton D.L."/>
            <person name="Alikhan N.F."/>
            <person name="Baker D."/>
            <person name="Gharbi K."/>
            <person name="Hall N."/>
            <person name="Watson M."/>
            <person name="Adriaenssens E.M."/>
            <person name="Foster-Nyarko E."/>
            <person name="Jarju S."/>
            <person name="Secka A."/>
            <person name="Antonio M."/>
            <person name="Oren A."/>
            <person name="Chaudhuri R.R."/>
            <person name="La Ragione R."/>
            <person name="Hildebrand F."/>
            <person name="Pallen M.J."/>
        </authorList>
    </citation>
    <scope>NUCLEOTIDE SEQUENCE</scope>
    <source>
        <strain evidence="10">CHK176-22527</strain>
    </source>
</reference>
<evidence type="ECO:0000256" key="1">
    <source>
        <dbReference type="ARBA" id="ARBA00010875"/>
    </source>
</evidence>
<dbReference type="GO" id="GO:0006364">
    <property type="term" value="P:rRNA processing"/>
    <property type="evidence" value="ECO:0007669"/>
    <property type="project" value="UniProtKB-UniRule"/>
</dbReference>
<reference evidence="10" key="1">
    <citation type="submission" date="2020-10" db="EMBL/GenBank/DDBJ databases">
        <authorList>
            <person name="Gilroy R."/>
        </authorList>
    </citation>
    <scope>NUCLEOTIDE SEQUENCE</scope>
    <source>
        <strain evidence="10">CHK176-22527</strain>
    </source>
</reference>
<dbReference type="EMBL" id="DVLX01000028">
    <property type="protein sequence ID" value="HIT99162.1"/>
    <property type="molecule type" value="Genomic_DNA"/>
</dbReference>
<keyword evidence="9" id="KW-0963">Cytoplasm</keyword>
<evidence type="ECO:0000256" key="7">
    <source>
        <dbReference type="ARBA" id="ARBA00022801"/>
    </source>
</evidence>
<keyword evidence="6 9" id="KW-0255">Endonuclease</keyword>
<dbReference type="GO" id="GO:0004222">
    <property type="term" value="F:metalloendopeptidase activity"/>
    <property type="evidence" value="ECO:0007669"/>
    <property type="project" value="InterPro"/>
</dbReference>
<keyword evidence="4 9" id="KW-0540">Nuclease</keyword>
<keyword evidence="5 9" id="KW-0479">Metal-binding</keyword>
<keyword evidence="8 9" id="KW-0862">Zinc</keyword>
<comment type="similarity">
    <text evidence="1 9">Belongs to the endoribonuclease YbeY family.</text>
</comment>
<evidence type="ECO:0000256" key="8">
    <source>
        <dbReference type="ARBA" id="ARBA00022833"/>
    </source>
</evidence>
<feature type="binding site" evidence="9">
    <location>
        <position position="127"/>
    </location>
    <ligand>
        <name>Zn(2+)</name>
        <dbReference type="ChEBI" id="CHEBI:29105"/>
        <note>catalytic</note>
    </ligand>
</feature>
<comment type="caution">
    <text evidence="10">The sequence shown here is derived from an EMBL/GenBank/DDBJ whole genome shotgun (WGS) entry which is preliminary data.</text>
</comment>